<evidence type="ECO:0000256" key="5">
    <source>
        <dbReference type="ARBA" id="ARBA00022857"/>
    </source>
</evidence>
<dbReference type="FunFam" id="3.40.50.1220:FF:000002">
    <property type="entry name" value="NAD(P) transhydrogenase subunit beta"/>
    <property type="match status" value="1"/>
</dbReference>
<evidence type="ECO:0000256" key="9">
    <source>
        <dbReference type="ARBA" id="ARBA00023136"/>
    </source>
</evidence>
<feature type="transmembrane region" description="Helical" evidence="11">
    <location>
        <begin position="368"/>
        <end position="391"/>
    </location>
</feature>
<comment type="catalytic activity">
    <reaction evidence="10">
        <text>NAD(+) + NADPH + H(+)(in) = NADH + NADP(+) + H(+)(out)</text>
        <dbReference type="Rhea" id="RHEA:47992"/>
        <dbReference type="ChEBI" id="CHEBI:15378"/>
        <dbReference type="ChEBI" id="CHEBI:57540"/>
        <dbReference type="ChEBI" id="CHEBI:57783"/>
        <dbReference type="ChEBI" id="CHEBI:57945"/>
        <dbReference type="ChEBI" id="CHEBI:58349"/>
        <dbReference type="EC" id="7.1.1.1"/>
    </reaction>
</comment>
<feature type="transmembrane region" description="Helical" evidence="11">
    <location>
        <begin position="326"/>
        <end position="348"/>
    </location>
</feature>
<keyword evidence="8" id="KW-0520">NAD</keyword>
<dbReference type="GO" id="GO:0008750">
    <property type="term" value="F:proton-translocating NAD(P)+ transhydrogenase activity"/>
    <property type="evidence" value="ECO:0007669"/>
    <property type="project" value="UniProtKB-EC"/>
</dbReference>
<dbReference type="Proteomes" id="UP000472265">
    <property type="component" value="Chromosome 4"/>
</dbReference>
<reference evidence="14" key="3">
    <citation type="submission" date="2025-09" db="UniProtKB">
        <authorList>
            <consortium name="Ensembl"/>
        </authorList>
    </citation>
    <scope>IDENTIFICATION</scope>
</reference>
<dbReference type="InterPro" id="IPR007698">
    <property type="entry name" value="AlaDH/PNT_NAD(H)-bd"/>
</dbReference>
<dbReference type="GO" id="GO:0050661">
    <property type="term" value="F:NADP binding"/>
    <property type="evidence" value="ECO:0007669"/>
    <property type="project" value="TreeGrafter"/>
</dbReference>
<evidence type="ECO:0000256" key="6">
    <source>
        <dbReference type="ARBA" id="ARBA00022967"/>
    </source>
</evidence>
<dbReference type="PANTHER" id="PTHR10160:SF30">
    <property type="entry name" value="PROTON-TRANSLOCATING NAD(P)(+) TRANSHYDROGENASE"/>
    <property type="match status" value="1"/>
</dbReference>
<evidence type="ECO:0000256" key="2">
    <source>
        <dbReference type="ARBA" id="ARBA00005624"/>
    </source>
</evidence>
<evidence type="ECO:0000256" key="3">
    <source>
        <dbReference type="ARBA" id="ARBA00012943"/>
    </source>
</evidence>
<evidence type="ECO:0000256" key="1">
    <source>
        <dbReference type="ARBA" id="ARBA00004141"/>
    </source>
</evidence>
<gene>
    <name evidence="14" type="primary">LOC115580234</name>
</gene>
<dbReference type="GeneTree" id="ENSGT00390000004624"/>
<feature type="transmembrane region" description="Helical" evidence="11">
    <location>
        <begin position="457"/>
        <end position="477"/>
    </location>
</feature>
<dbReference type="EC" id="7.1.1.1" evidence="3"/>
<evidence type="ECO:0000256" key="8">
    <source>
        <dbReference type="ARBA" id="ARBA00023027"/>
    </source>
</evidence>
<sequence>EAMSTLLRCISSSSLVLCQRGVRQKLPGRRNFRTFPTLWDQQASRGVLYKDLVVGVPKETLQNERRVALSPAGVEALVKQGFQVQVESGAGEEAKFSDQQYKEAGATITDVKGAFGSDLVLKVRAPSLSEADLLKSKSTLVSFIYPAQNPELMKKLSERQSNVLAMDQVPRVTIAQGYDALSSMANIAGYKAVVLAANHFGRFFTGQITAAGKVPPAKVLVIGGGVAGLAAAGAAKSMGAIVRGFDTRPAALEQFKSFGAEPLEVDLKESGEGVGGYAKEMSKEFIEAEMVLFAKQCKEVDIVISTALIPGLTIAKRIEISDLPQLVAAFHSLVGLAAVLTCVAEFMIEFPHLDTHPAAGVVKTVAYLGTYIGGVTFSGSLVAYGKLQGVLNSAPLMLPGRHMLNAGLMAASMGGIVPFMLSSSYGTGMGCLVGVSGLSTIMGVTLTAAIGGADMPVVITVLNSYSGWALCAEGFLLDNNLMTIVGALIGSSGAILSYIMCVAMNRSLPNVILGGYGTTSTAGGKPMEIVGTHTEVNLDQTIDIIKEANSIIITPGWGLCAAKAQYPIADMVKMLKEQGKAVRFGIHPVAGRMPGQLNVLLAEAGVPYDIVLEMDEINDDFPETDLTLVIGANDTVNSAAQEDPNSIIAGMPVLEVWKSKQVIVMKRTLGVGYAAVDNPIFYKPNTSMLLGDAKKTCDGLQAKIREAYY</sequence>
<dbReference type="Gene3D" id="3.40.50.720">
    <property type="entry name" value="NAD(P)-binding Rossmann-like Domain"/>
    <property type="match status" value="2"/>
</dbReference>
<dbReference type="SUPFAM" id="SSF52467">
    <property type="entry name" value="DHS-like NAD/FAD-binding domain"/>
    <property type="match status" value="1"/>
</dbReference>
<accession>A0A671TUI2</accession>
<dbReference type="PROSITE" id="PS00837">
    <property type="entry name" value="ALADH_PNT_2"/>
    <property type="match status" value="1"/>
</dbReference>
<dbReference type="GO" id="GO:0016491">
    <property type="term" value="F:oxidoreductase activity"/>
    <property type="evidence" value="ECO:0007669"/>
    <property type="project" value="InterPro"/>
</dbReference>
<evidence type="ECO:0000256" key="7">
    <source>
        <dbReference type="ARBA" id="ARBA00022989"/>
    </source>
</evidence>
<evidence type="ECO:0000259" key="13">
    <source>
        <dbReference type="SMART" id="SM01003"/>
    </source>
</evidence>
<dbReference type="InterPro" id="IPR034300">
    <property type="entry name" value="PNTB-like"/>
</dbReference>
<evidence type="ECO:0000256" key="11">
    <source>
        <dbReference type="SAM" id="Phobius"/>
    </source>
</evidence>
<keyword evidence="6" id="KW-1278">Translocase</keyword>
<reference evidence="14" key="1">
    <citation type="submission" date="2021-04" db="EMBL/GenBank/DDBJ databases">
        <authorList>
            <consortium name="Wellcome Sanger Institute Data Sharing"/>
        </authorList>
    </citation>
    <scope>NUCLEOTIDE SEQUENCE [LARGE SCALE GENOMIC DNA]</scope>
</reference>
<comment type="similarity">
    <text evidence="2">In the N-terminal section; belongs to the AlaDH/PNT family.</text>
</comment>
<dbReference type="PANTHER" id="PTHR10160">
    <property type="entry name" value="NAD(P) TRANSHYDROGENASE"/>
    <property type="match status" value="1"/>
</dbReference>
<keyword evidence="7 11" id="KW-1133">Transmembrane helix</keyword>
<feature type="transmembrane region" description="Helical" evidence="11">
    <location>
        <begin position="483"/>
        <end position="503"/>
    </location>
</feature>
<evidence type="ECO:0000256" key="4">
    <source>
        <dbReference type="ARBA" id="ARBA00022692"/>
    </source>
</evidence>
<dbReference type="Pfam" id="PF02233">
    <property type="entry name" value="PNTB"/>
    <property type="match status" value="1"/>
</dbReference>
<dbReference type="SUPFAM" id="SSF52283">
    <property type="entry name" value="Formate/glycerate dehydrogenase catalytic domain-like"/>
    <property type="match status" value="1"/>
</dbReference>
<name>A0A671TUI2_SPAAU</name>
<dbReference type="SMART" id="SM01003">
    <property type="entry name" value="AlaDh_PNT_N"/>
    <property type="match status" value="1"/>
</dbReference>
<dbReference type="SUPFAM" id="SSF51735">
    <property type="entry name" value="NAD(P)-binding Rossmann-fold domains"/>
    <property type="match status" value="1"/>
</dbReference>
<dbReference type="AlphaFoldDB" id="A0A671TUI2"/>
<dbReference type="GO" id="GO:0006740">
    <property type="term" value="P:NADPH regeneration"/>
    <property type="evidence" value="ECO:0007669"/>
    <property type="project" value="TreeGrafter"/>
</dbReference>
<dbReference type="GO" id="GO:0005743">
    <property type="term" value="C:mitochondrial inner membrane"/>
    <property type="evidence" value="ECO:0007669"/>
    <property type="project" value="TreeGrafter"/>
</dbReference>
<evidence type="ECO:0000259" key="12">
    <source>
        <dbReference type="SMART" id="SM01002"/>
    </source>
</evidence>
<feature type="transmembrane region" description="Helical" evidence="11">
    <location>
        <begin position="427"/>
        <end position="450"/>
    </location>
</feature>
<dbReference type="InterPro" id="IPR008142">
    <property type="entry name" value="AlaDH/PNT_CS1"/>
</dbReference>
<evidence type="ECO:0000313" key="15">
    <source>
        <dbReference type="Proteomes" id="UP000472265"/>
    </source>
</evidence>
<reference evidence="14" key="2">
    <citation type="submission" date="2025-08" db="UniProtKB">
        <authorList>
            <consortium name="Ensembl"/>
        </authorList>
    </citation>
    <scope>IDENTIFICATION</scope>
</reference>
<protein>
    <recommendedName>
        <fullName evidence="3">proton-translocating NAD(P)(+) transhydrogenase</fullName>
        <ecNumber evidence="3">7.1.1.1</ecNumber>
    </recommendedName>
</protein>
<evidence type="ECO:0000313" key="14">
    <source>
        <dbReference type="Ensembl" id="ENSSAUP00010004980.1"/>
    </source>
</evidence>
<feature type="domain" description="Alanine dehydrogenase/pyridine nucleotide transhydrogenase N-terminal" evidence="13">
    <location>
        <begin position="55"/>
        <end position="188"/>
    </location>
</feature>
<evidence type="ECO:0000256" key="10">
    <source>
        <dbReference type="ARBA" id="ARBA00048202"/>
    </source>
</evidence>
<dbReference type="Pfam" id="PF05222">
    <property type="entry name" value="AlaDh_PNT_N"/>
    <property type="match status" value="1"/>
</dbReference>
<keyword evidence="4 11" id="KW-0812">Transmembrane</keyword>
<feature type="transmembrane region" description="Helical" evidence="11">
    <location>
        <begin position="403"/>
        <end position="421"/>
    </location>
</feature>
<dbReference type="Gene3D" id="3.40.50.1220">
    <property type="entry name" value="TPP-binding domain"/>
    <property type="match status" value="1"/>
</dbReference>
<comment type="subcellular location">
    <subcellularLocation>
        <location evidence="1">Membrane</location>
        <topology evidence="1">Multi-pass membrane protein</topology>
    </subcellularLocation>
</comment>
<keyword evidence="15" id="KW-1185">Reference proteome</keyword>
<dbReference type="Ensembl" id="ENSSAUT00010005378.1">
    <property type="protein sequence ID" value="ENSSAUP00010004980.1"/>
    <property type="gene ID" value="ENSSAUG00010002030.1"/>
</dbReference>
<keyword evidence="5" id="KW-0521">NADP</keyword>
<organism evidence="14 15">
    <name type="scientific">Sparus aurata</name>
    <name type="common">Gilthead sea bream</name>
    <dbReference type="NCBI Taxonomy" id="8175"/>
    <lineage>
        <taxon>Eukaryota</taxon>
        <taxon>Metazoa</taxon>
        <taxon>Chordata</taxon>
        <taxon>Craniata</taxon>
        <taxon>Vertebrata</taxon>
        <taxon>Euteleostomi</taxon>
        <taxon>Actinopterygii</taxon>
        <taxon>Neopterygii</taxon>
        <taxon>Teleostei</taxon>
        <taxon>Neoteleostei</taxon>
        <taxon>Acanthomorphata</taxon>
        <taxon>Eupercaria</taxon>
        <taxon>Spariformes</taxon>
        <taxon>Sparidae</taxon>
        <taxon>Sparus</taxon>
    </lineage>
</organism>
<dbReference type="SMART" id="SM01002">
    <property type="entry name" value="AlaDh_PNT_C"/>
    <property type="match status" value="1"/>
</dbReference>
<dbReference type="InterPro" id="IPR008143">
    <property type="entry name" value="Ala_DH/PNT_CS2"/>
</dbReference>
<keyword evidence="9 11" id="KW-0472">Membrane</keyword>
<dbReference type="FunFam" id="3.40.50.720:FF:000063">
    <property type="entry name" value="NAD(P) transhydrogenase subunit alpha"/>
    <property type="match status" value="1"/>
</dbReference>
<dbReference type="InterPro" id="IPR036291">
    <property type="entry name" value="NAD(P)-bd_dom_sf"/>
</dbReference>
<feature type="domain" description="Alanine dehydrogenase/pyridine nucleotide transhydrogenase NAD(H)-binding" evidence="12">
    <location>
        <begin position="197"/>
        <end position="369"/>
    </location>
</feature>
<dbReference type="InterPro" id="IPR029035">
    <property type="entry name" value="DHS-like_NAD/FAD-binding_dom"/>
</dbReference>
<dbReference type="InterPro" id="IPR007886">
    <property type="entry name" value="AlaDH/PNT_N"/>
</dbReference>
<proteinExistence type="inferred from homology"/>
<dbReference type="PROSITE" id="PS00836">
    <property type="entry name" value="ALADH_PNT_1"/>
    <property type="match status" value="1"/>
</dbReference>